<evidence type="ECO:0000256" key="2">
    <source>
        <dbReference type="ARBA" id="ARBA00023239"/>
    </source>
</evidence>
<feature type="chain" id="PRO_5012070252" evidence="3">
    <location>
        <begin position="24"/>
        <end position="401"/>
    </location>
</feature>
<keyword evidence="1 3" id="KW-0732">Signal</keyword>
<dbReference type="Gene3D" id="1.50.10.100">
    <property type="entry name" value="Chondroitin AC/alginate lyase"/>
    <property type="match status" value="1"/>
</dbReference>
<sequence>MIKQMKRLSFVVFTLLLSLSAFAQLSGAASSSRSAASQRNNEVMLTLKKTVLEQAAWAMKQKPVTVTAASSARSAGGVHDFYSEGDYWWPDPANPDGPYIQKDGMTNPENFVAHRLAMIRFSKIIGALASAYKITGDKKYAKQAMVHLQAWFINEGSRMNPGLTFAQAIKGRFTGRGIGIIDTIQLLEVSQGILVLENALTPEVLKGTKKWFGDYLNWLMSHPYGKDEMNAQNNHGTCFVMQVAAFAKLTGDEQLMNFCRERYKTVLLPNQMAIDGSFPRELSRTKPYGYSIFNLDAMTTLCQILSTPEDNLWKYETADGKSIQKGISYLYPYLKDKSKWPLKPDVMHWENWPVAQPALLFGAGEFQQKDWLQTWKKLDHDPQVEEVIRNLPVRNPLIWMN</sequence>
<organism evidence="5 6">
    <name type="scientific">Pedobacter caeni</name>
    <dbReference type="NCBI Taxonomy" id="288992"/>
    <lineage>
        <taxon>Bacteria</taxon>
        <taxon>Pseudomonadati</taxon>
        <taxon>Bacteroidota</taxon>
        <taxon>Sphingobacteriia</taxon>
        <taxon>Sphingobacteriales</taxon>
        <taxon>Sphingobacteriaceae</taxon>
        <taxon>Pedobacter</taxon>
    </lineage>
</organism>
<keyword evidence="6" id="KW-1185">Reference proteome</keyword>
<dbReference type="SUPFAM" id="SSF48230">
    <property type="entry name" value="Chondroitin AC/alginate lyase"/>
    <property type="match status" value="1"/>
</dbReference>
<evidence type="ECO:0000256" key="3">
    <source>
        <dbReference type="SAM" id="SignalP"/>
    </source>
</evidence>
<dbReference type="Pfam" id="PF05426">
    <property type="entry name" value="Alginate_lyase"/>
    <property type="match status" value="1"/>
</dbReference>
<dbReference type="EMBL" id="FQUQ01000005">
    <property type="protein sequence ID" value="SHG31569.1"/>
    <property type="molecule type" value="Genomic_DNA"/>
</dbReference>
<feature type="signal peptide" evidence="3">
    <location>
        <begin position="1"/>
        <end position="23"/>
    </location>
</feature>
<evidence type="ECO:0000259" key="4">
    <source>
        <dbReference type="Pfam" id="PF05426"/>
    </source>
</evidence>
<dbReference type="InterPro" id="IPR008929">
    <property type="entry name" value="Chondroitin_lyas"/>
</dbReference>
<protein>
    <submittedName>
        <fullName evidence="5">Alginate lyase</fullName>
    </submittedName>
</protein>
<dbReference type="AlphaFoldDB" id="A0A1M5IU76"/>
<evidence type="ECO:0000313" key="5">
    <source>
        <dbReference type="EMBL" id="SHG31569.1"/>
    </source>
</evidence>
<dbReference type="STRING" id="288992.SAMN04488522_10557"/>
<dbReference type="Proteomes" id="UP000184287">
    <property type="component" value="Unassembled WGS sequence"/>
</dbReference>
<accession>A0A1M5IU76</accession>
<gene>
    <name evidence="5" type="ORF">SAMN04488522_10557</name>
</gene>
<name>A0A1M5IU76_9SPHI</name>
<dbReference type="InterPro" id="IPR008397">
    <property type="entry name" value="Alginate_lyase_dom"/>
</dbReference>
<evidence type="ECO:0000256" key="1">
    <source>
        <dbReference type="ARBA" id="ARBA00022729"/>
    </source>
</evidence>
<proteinExistence type="predicted"/>
<feature type="domain" description="Alginate lyase" evidence="4">
    <location>
        <begin position="65"/>
        <end position="340"/>
    </location>
</feature>
<dbReference type="GO" id="GO:0042597">
    <property type="term" value="C:periplasmic space"/>
    <property type="evidence" value="ECO:0007669"/>
    <property type="project" value="InterPro"/>
</dbReference>
<dbReference type="GO" id="GO:0016829">
    <property type="term" value="F:lyase activity"/>
    <property type="evidence" value="ECO:0007669"/>
    <property type="project" value="UniProtKB-KW"/>
</dbReference>
<keyword evidence="2 5" id="KW-0456">Lyase</keyword>
<evidence type="ECO:0000313" key="6">
    <source>
        <dbReference type="Proteomes" id="UP000184287"/>
    </source>
</evidence>
<reference evidence="6" key="1">
    <citation type="submission" date="2016-11" db="EMBL/GenBank/DDBJ databases">
        <authorList>
            <person name="Varghese N."/>
            <person name="Submissions S."/>
        </authorList>
    </citation>
    <scope>NUCLEOTIDE SEQUENCE [LARGE SCALE GENOMIC DNA]</scope>
    <source>
        <strain evidence="6">DSM 16990</strain>
    </source>
</reference>